<accession>A0A540LH54</accession>
<evidence type="ECO:0000256" key="1">
    <source>
        <dbReference type="SAM" id="MobiDB-lite"/>
    </source>
</evidence>
<comment type="caution">
    <text evidence="2">The sequence shown here is derived from an EMBL/GenBank/DDBJ whole genome shotgun (WGS) entry which is preliminary data.</text>
</comment>
<evidence type="ECO:0000313" key="3">
    <source>
        <dbReference type="Proteomes" id="UP000315295"/>
    </source>
</evidence>
<dbReference type="AlphaFoldDB" id="A0A540LH54"/>
<name>A0A540LH54_MALBA</name>
<reference evidence="2 3" key="1">
    <citation type="journal article" date="2019" name="G3 (Bethesda)">
        <title>Sequencing of a Wild Apple (Malus baccata) Genome Unravels the Differences Between Cultivated and Wild Apple Species Regarding Disease Resistance and Cold Tolerance.</title>
        <authorList>
            <person name="Chen X."/>
        </authorList>
    </citation>
    <scope>NUCLEOTIDE SEQUENCE [LARGE SCALE GENOMIC DNA]</scope>
    <source>
        <strain evidence="3">cv. Shandingzi</strain>
        <tissue evidence="2">Leaves</tissue>
    </source>
</reference>
<proteinExistence type="predicted"/>
<evidence type="ECO:0000313" key="2">
    <source>
        <dbReference type="EMBL" id="TQD85807.1"/>
    </source>
</evidence>
<dbReference type="PANTHER" id="PTHR39708">
    <property type="entry name" value="OS07G0483400 PROTEIN"/>
    <property type="match status" value="1"/>
</dbReference>
<sequence>MREYRKVKESQRKSREGVEAEPFDDDRRVDMMIEEETEENHLNCPVRQGPTSSKAPISEPRLDPQSTCPESTLDPSEDDRTDSKPTLLNQTDFFRALEVVERDSLAIADSFTSLFASLRLALSEVTSNSADHMHCFGEAAGGLQESVLDAATKTSAMCVGLCHLSMLLLGYLNHILIKLYLSTKTSANYHFNRLTRINKNK</sequence>
<keyword evidence="3" id="KW-1185">Reference proteome</keyword>
<organism evidence="2 3">
    <name type="scientific">Malus baccata</name>
    <name type="common">Siberian crab apple</name>
    <name type="synonym">Pyrus baccata</name>
    <dbReference type="NCBI Taxonomy" id="106549"/>
    <lineage>
        <taxon>Eukaryota</taxon>
        <taxon>Viridiplantae</taxon>
        <taxon>Streptophyta</taxon>
        <taxon>Embryophyta</taxon>
        <taxon>Tracheophyta</taxon>
        <taxon>Spermatophyta</taxon>
        <taxon>Magnoliopsida</taxon>
        <taxon>eudicotyledons</taxon>
        <taxon>Gunneridae</taxon>
        <taxon>Pentapetalae</taxon>
        <taxon>rosids</taxon>
        <taxon>fabids</taxon>
        <taxon>Rosales</taxon>
        <taxon>Rosaceae</taxon>
        <taxon>Amygdaloideae</taxon>
        <taxon>Maleae</taxon>
        <taxon>Malus</taxon>
    </lineage>
</organism>
<gene>
    <name evidence="2" type="ORF">C1H46_028623</name>
</gene>
<dbReference type="Proteomes" id="UP000315295">
    <property type="component" value="Unassembled WGS sequence"/>
</dbReference>
<dbReference type="EMBL" id="VIEB01000586">
    <property type="protein sequence ID" value="TQD85807.1"/>
    <property type="molecule type" value="Genomic_DNA"/>
</dbReference>
<feature type="compositionally biased region" description="Basic and acidic residues" evidence="1">
    <location>
        <begin position="1"/>
        <end position="18"/>
    </location>
</feature>
<dbReference type="STRING" id="106549.A0A540LH54"/>
<feature type="region of interest" description="Disordered" evidence="1">
    <location>
        <begin position="1"/>
        <end position="85"/>
    </location>
</feature>
<protein>
    <submittedName>
        <fullName evidence="2">Uncharacterized protein</fullName>
    </submittedName>
</protein>
<feature type="compositionally biased region" description="Polar residues" evidence="1">
    <location>
        <begin position="64"/>
        <end position="74"/>
    </location>
</feature>
<dbReference type="PANTHER" id="PTHR39708:SF2">
    <property type="entry name" value="BLOC-1-RELATED COMPLEX SUBUNIT 6 C-TERMINAL HELIX DOMAIN-CONTAINING PROTEIN"/>
    <property type="match status" value="1"/>
</dbReference>